<evidence type="ECO:0000313" key="8">
    <source>
        <dbReference type="EMBL" id="RLV54930.1"/>
    </source>
</evidence>
<keyword evidence="4 6" id="KW-0472">Membrane</keyword>
<accession>A0A3L8PIH2</accession>
<proteinExistence type="predicted"/>
<feature type="transmembrane region" description="Helical" evidence="6">
    <location>
        <begin position="168"/>
        <end position="187"/>
    </location>
</feature>
<dbReference type="EMBL" id="RDBF01000012">
    <property type="protein sequence ID" value="RLV54930.1"/>
    <property type="molecule type" value="Genomic_DNA"/>
</dbReference>
<dbReference type="PANTHER" id="PTHR43229">
    <property type="entry name" value="NODULATION PROTEIN J"/>
    <property type="match status" value="1"/>
</dbReference>
<sequence>MSTASLSRLTLAHAKTNVLEFVREPIAIVGTTVFPSLALLFFVVPQSSIADDPVAATGAAAQLGALAVMSVCLFAFGAGIAEDRARPFDAYLRTLPAGPLPQVLGRIGNGVILSVLGLIPITIIAGLLTEARLAPERLLLTLAMLIVGAVPLLLIGFAVGYSLRQKSAIAVAQLLFFLLAFGGGMFIPPETFPTWLDAISQALPSRAARDVVVWAVGSGDLGLSTVASLAGWTAAGTLITLWAFRRDEGRRFR</sequence>
<evidence type="ECO:0000256" key="2">
    <source>
        <dbReference type="ARBA" id="ARBA00022692"/>
    </source>
</evidence>
<dbReference type="Pfam" id="PF01061">
    <property type="entry name" value="ABC2_membrane"/>
    <property type="match status" value="1"/>
</dbReference>
<comment type="subcellular location">
    <subcellularLocation>
        <location evidence="1">Membrane</location>
        <topology evidence="1">Multi-pass membrane protein</topology>
    </subcellularLocation>
</comment>
<dbReference type="Proteomes" id="UP000282515">
    <property type="component" value="Unassembled WGS sequence"/>
</dbReference>
<dbReference type="GO" id="GO:0140359">
    <property type="term" value="F:ABC-type transporter activity"/>
    <property type="evidence" value="ECO:0007669"/>
    <property type="project" value="InterPro"/>
</dbReference>
<feature type="transmembrane region" description="Helical" evidence="6">
    <location>
        <begin position="139"/>
        <end position="161"/>
    </location>
</feature>
<evidence type="ECO:0000313" key="9">
    <source>
        <dbReference type="Proteomes" id="UP000282515"/>
    </source>
</evidence>
<evidence type="ECO:0000256" key="1">
    <source>
        <dbReference type="ARBA" id="ARBA00004141"/>
    </source>
</evidence>
<keyword evidence="2 6" id="KW-0812">Transmembrane</keyword>
<keyword evidence="5" id="KW-0046">Antibiotic resistance</keyword>
<name>A0A3L8PIH2_9ACTN</name>
<feature type="transmembrane region" description="Helical" evidence="6">
    <location>
        <begin position="221"/>
        <end position="244"/>
    </location>
</feature>
<evidence type="ECO:0000256" key="3">
    <source>
        <dbReference type="ARBA" id="ARBA00022989"/>
    </source>
</evidence>
<keyword evidence="9" id="KW-1185">Reference proteome</keyword>
<feature type="domain" description="ABC-2 type transporter transmembrane" evidence="7">
    <location>
        <begin position="13"/>
        <end position="212"/>
    </location>
</feature>
<dbReference type="RefSeq" id="WP_121795206.1">
    <property type="nucleotide sequence ID" value="NZ_RDBF01000012.1"/>
</dbReference>
<dbReference type="InterPro" id="IPR013525">
    <property type="entry name" value="ABC2_TM"/>
</dbReference>
<protein>
    <submittedName>
        <fullName evidence="8">ABC transporter permease</fullName>
    </submittedName>
</protein>
<evidence type="ECO:0000256" key="5">
    <source>
        <dbReference type="ARBA" id="ARBA00023251"/>
    </source>
</evidence>
<evidence type="ECO:0000256" key="4">
    <source>
        <dbReference type="ARBA" id="ARBA00023136"/>
    </source>
</evidence>
<evidence type="ECO:0000256" key="6">
    <source>
        <dbReference type="SAM" id="Phobius"/>
    </source>
</evidence>
<feature type="transmembrane region" description="Helical" evidence="6">
    <location>
        <begin position="103"/>
        <end position="127"/>
    </location>
</feature>
<dbReference type="InterPro" id="IPR000412">
    <property type="entry name" value="ABC_2_transport"/>
</dbReference>
<dbReference type="OrthoDB" id="3745966at2"/>
<dbReference type="PIRSF" id="PIRSF006648">
    <property type="entry name" value="DrrB"/>
    <property type="match status" value="1"/>
</dbReference>
<dbReference type="GO" id="GO:0046677">
    <property type="term" value="P:response to antibiotic"/>
    <property type="evidence" value="ECO:0007669"/>
    <property type="project" value="UniProtKB-KW"/>
</dbReference>
<keyword evidence="3 6" id="KW-1133">Transmembrane helix</keyword>
<organism evidence="8 9">
    <name type="scientific">Aeromicrobium phragmitis</name>
    <dbReference type="NCBI Taxonomy" id="2478914"/>
    <lineage>
        <taxon>Bacteria</taxon>
        <taxon>Bacillati</taxon>
        <taxon>Actinomycetota</taxon>
        <taxon>Actinomycetes</taxon>
        <taxon>Propionibacteriales</taxon>
        <taxon>Nocardioidaceae</taxon>
        <taxon>Aeromicrobium</taxon>
    </lineage>
</organism>
<reference evidence="8 9" key="1">
    <citation type="submission" date="2018-10" db="EMBL/GenBank/DDBJ databases">
        <title>Aeromicrobium sp. 9W16Y-2 whole genome shotgun sequence.</title>
        <authorList>
            <person name="Li F."/>
        </authorList>
    </citation>
    <scope>NUCLEOTIDE SEQUENCE [LARGE SCALE GENOMIC DNA]</scope>
    <source>
        <strain evidence="8 9">9W16Y-2</strain>
    </source>
</reference>
<dbReference type="AlphaFoldDB" id="A0A3L8PIH2"/>
<dbReference type="PANTHER" id="PTHR43229:SF2">
    <property type="entry name" value="NODULATION PROTEIN J"/>
    <property type="match status" value="1"/>
</dbReference>
<dbReference type="InterPro" id="IPR051784">
    <property type="entry name" value="Nod_factor_ABC_transporter"/>
</dbReference>
<gene>
    <name evidence="8" type="ORF">D9V41_14020</name>
</gene>
<dbReference type="GO" id="GO:0043190">
    <property type="term" value="C:ATP-binding cassette (ABC) transporter complex"/>
    <property type="evidence" value="ECO:0007669"/>
    <property type="project" value="InterPro"/>
</dbReference>
<evidence type="ECO:0000259" key="7">
    <source>
        <dbReference type="Pfam" id="PF01061"/>
    </source>
</evidence>
<comment type="caution">
    <text evidence="8">The sequence shown here is derived from an EMBL/GenBank/DDBJ whole genome shotgun (WGS) entry which is preliminary data.</text>
</comment>
<feature type="transmembrane region" description="Helical" evidence="6">
    <location>
        <begin position="21"/>
        <end position="43"/>
    </location>
</feature>
<feature type="transmembrane region" description="Helical" evidence="6">
    <location>
        <begin position="63"/>
        <end position="82"/>
    </location>
</feature>